<dbReference type="AlphaFoldDB" id="A0A917RZC3"/>
<keyword evidence="2" id="KW-1185">Reference proteome</keyword>
<name>A0A917RZC3_9BACL</name>
<reference evidence="1" key="1">
    <citation type="journal article" date="2014" name="Int. J. Syst. Evol. Microbiol.">
        <title>Complete genome sequence of Corynebacterium casei LMG S-19264T (=DSM 44701T), isolated from a smear-ripened cheese.</title>
        <authorList>
            <consortium name="US DOE Joint Genome Institute (JGI-PGF)"/>
            <person name="Walter F."/>
            <person name="Albersmeier A."/>
            <person name="Kalinowski J."/>
            <person name="Ruckert C."/>
        </authorList>
    </citation>
    <scope>NUCLEOTIDE SEQUENCE</scope>
    <source>
        <strain evidence="1">JCM 15325</strain>
    </source>
</reference>
<proteinExistence type="predicted"/>
<evidence type="ECO:0000313" key="1">
    <source>
        <dbReference type="EMBL" id="GGL47689.1"/>
    </source>
</evidence>
<dbReference type="Proteomes" id="UP000654670">
    <property type="component" value="Unassembled WGS sequence"/>
</dbReference>
<accession>A0A917RZC3</accession>
<dbReference type="EMBL" id="BMOK01000003">
    <property type="protein sequence ID" value="GGL47689.1"/>
    <property type="molecule type" value="Genomic_DNA"/>
</dbReference>
<sequence>MLFKNQELGLLKCVILWTAIIGPYRRHSGYSESYRSDEIIWLFPFITDAHKNPETVVLPFRDFVFFIYITKIRSHF</sequence>
<organism evidence="1 2">
    <name type="scientific">Sporolactobacillus putidus</name>
    <dbReference type="NCBI Taxonomy" id="492735"/>
    <lineage>
        <taxon>Bacteria</taxon>
        <taxon>Bacillati</taxon>
        <taxon>Bacillota</taxon>
        <taxon>Bacilli</taxon>
        <taxon>Bacillales</taxon>
        <taxon>Sporolactobacillaceae</taxon>
        <taxon>Sporolactobacillus</taxon>
    </lineage>
</organism>
<evidence type="ECO:0000313" key="2">
    <source>
        <dbReference type="Proteomes" id="UP000654670"/>
    </source>
</evidence>
<reference evidence="1" key="2">
    <citation type="submission" date="2020-09" db="EMBL/GenBank/DDBJ databases">
        <authorList>
            <person name="Sun Q."/>
            <person name="Ohkuma M."/>
        </authorList>
    </citation>
    <scope>NUCLEOTIDE SEQUENCE</scope>
    <source>
        <strain evidence="1">JCM 15325</strain>
    </source>
</reference>
<protein>
    <submittedName>
        <fullName evidence="1">Uncharacterized protein</fullName>
    </submittedName>
</protein>
<comment type="caution">
    <text evidence="1">The sequence shown here is derived from an EMBL/GenBank/DDBJ whole genome shotgun (WGS) entry which is preliminary data.</text>
</comment>
<gene>
    <name evidence="1" type="ORF">GCM10007968_09780</name>
</gene>